<reference evidence="3" key="1">
    <citation type="journal article" date="2019" name="Int. J. Syst. Evol. Microbiol.">
        <title>The Global Catalogue of Microorganisms (GCM) 10K type strain sequencing project: providing services to taxonomists for standard genome sequencing and annotation.</title>
        <authorList>
            <consortium name="The Broad Institute Genomics Platform"/>
            <consortium name="The Broad Institute Genome Sequencing Center for Infectious Disease"/>
            <person name="Wu L."/>
            <person name="Ma J."/>
        </authorList>
    </citation>
    <scope>NUCLEOTIDE SEQUENCE [LARGE SCALE GENOMIC DNA]</scope>
    <source>
        <strain evidence="3">JCM 17926</strain>
    </source>
</reference>
<keyword evidence="3" id="KW-1185">Reference proteome</keyword>
<dbReference type="EMBL" id="BAABHC010000029">
    <property type="protein sequence ID" value="GAA4442834.1"/>
    <property type="molecule type" value="Genomic_DNA"/>
</dbReference>
<organism evidence="2 3">
    <name type="scientific">Pontibacter saemangeumensis</name>
    <dbReference type="NCBI Taxonomy" id="1084525"/>
    <lineage>
        <taxon>Bacteria</taxon>
        <taxon>Pseudomonadati</taxon>
        <taxon>Bacteroidota</taxon>
        <taxon>Cytophagia</taxon>
        <taxon>Cytophagales</taxon>
        <taxon>Hymenobacteraceae</taxon>
        <taxon>Pontibacter</taxon>
    </lineage>
</organism>
<comment type="caution">
    <text evidence="2">The sequence shown here is derived from an EMBL/GenBank/DDBJ whole genome shotgun (WGS) entry which is preliminary data.</text>
</comment>
<dbReference type="InterPro" id="IPR013517">
    <property type="entry name" value="FG-GAP"/>
</dbReference>
<accession>A0ABP8M3U0</accession>
<dbReference type="Gene3D" id="2.130.10.130">
    <property type="entry name" value="Integrin alpha, N-terminal"/>
    <property type="match status" value="2"/>
</dbReference>
<evidence type="ECO:0000313" key="2">
    <source>
        <dbReference type="EMBL" id="GAA4442834.1"/>
    </source>
</evidence>
<dbReference type="PANTHER" id="PTHR44103:SF1">
    <property type="entry name" value="PROPROTEIN CONVERTASE P"/>
    <property type="match status" value="1"/>
</dbReference>
<dbReference type="SUPFAM" id="SSF69318">
    <property type="entry name" value="Integrin alpha N-terminal domain"/>
    <property type="match status" value="1"/>
</dbReference>
<proteinExistence type="predicted"/>
<dbReference type="RefSeq" id="WP_345162241.1">
    <property type="nucleotide sequence ID" value="NZ_BAABHC010000029.1"/>
</dbReference>
<evidence type="ECO:0000256" key="1">
    <source>
        <dbReference type="ARBA" id="ARBA00022729"/>
    </source>
</evidence>
<sequence>MNFLCMNTRRLPHLNGASTVFSAAKVNPAFHAAMLLALCLMMGCKPSGNGQVSGDGNASETAPLGNVSFTKQVLTDEFVAEGVAVGDVNNDGKTDVLAGAYWFEAPNWEKHELTEPQQFEYDKGYSNAFVSHAMDVNLDGWVDFVRVGFPGQEVLWFENSKQEGGHWKSHLIHKTLGNESAGFFDVDGDGRMDVLGGDSPTGEMVWFKAPVSGDKPEWQRFPISKEKSPGTEPFSHGLGLGDMNLDGRQDVIIREGWWEAPADPRSPDWVFHEANLGEPAAQMYAHDVDGDGDQDVVSSSAHALGIWWHEQVTDGQGNAEWKTHLISDAFTQSHGLVLTDMNSDGHPDLVTGKRYFAHMGKDPGEFEPAVLYWYEFRPGATPAWVPHLVDDNSGGGVEVDVEDISGDGLKDMVVANKKGVFVFKQQRD</sequence>
<dbReference type="PANTHER" id="PTHR44103">
    <property type="entry name" value="PROPROTEIN CONVERTASE P"/>
    <property type="match status" value="1"/>
</dbReference>
<gene>
    <name evidence="2" type="ORF">GCM10023188_42980</name>
</gene>
<dbReference type="Pfam" id="PF13517">
    <property type="entry name" value="FG-GAP_3"/>
    <property type="match status" value="2"/>
</dbReference>
<evidence type="ECO:0008006" key="4">
    <source>
        <dbReference type="Google" id="ProtNLM"/>
    </source>
</evidence>
<dbReference type="Pfam" id="PF01839">
    <property type="entry name" value="FG-GAP"/>
    <property type="match status" value="1"/>
</dbReference>
<dbReference type="Proteomes" id="UP001500552">
    <property type="component" value="Unassembled WGS sequence"/>
</dbReference>
<evidence type="ECO:0000313" key="3">
    <source>
        <dbReference type="Proteomes" id="UP001500552"/>
    </source>
</evidence>
<keyword evidence="1" id="KW-0732">Signal</keyword>
<name>A0ABP8M3U0_9BACT</name>
<dbReference type="InterPro" id="IPR028994">
    <property type="entry name" value="Integrin_alpha_N"/>
</dbReference>
<protein>
    <recommendedName>
        <fullName evidence="4">Repeat domain-containing protein</fullName>
    </recommendedName>
</protein>